<dbReference type="Proteomes" id="UP000002039">
    <property type="component" value="Unassembled WGS sequence"/>
</dbReference>
<sequence>ALPLMTMPSSLSALSLHPIFGPAVNLMSFSGQSLTSSSAVSLFAVNLLISNFLQTLADSSYKALSVVSVFYSL</sequence>
<keyword evidence="2" id="KW-1185">Reference proteome</keyword>
<evidence type="ECO:0000313" key="1">
    <source>
        <dbReference type="EMBL" id="OAT02596.1"/>
    </source>
</evidence>
<feature type="non-terminal residue" evidence="1">
    <location>
        <position position="73"/>
    </location>
</feature>
<dbReference type="EMBL" id="EQ999981">
    <property type="protein sequence ID" value="OAT02596.1"/>
    <property type="molecule type" value="Genomic_DNA"/>
</dbReference>
<dbReference type="RefSeq" id="XP_045282323.1">
    <property type="nucleotide sequence ID" value="XM_045426751.1"/>
</dbReference>
<feature type="non-terminal residue" evidence="1">
    <location>
        <position position="1"/>
    </location>
</feature>
<gene>
    <name evidence="1" type="ORF">BDCG_17658</name>
</gene>
<organism evidence="1 2">
    <name type="scientific">Ajellomyces dermatitidis (strain ER-3 / ATCC MYA-2586)</name>
    <name type="common">Blastomyces dermatitidis</name>
    <dbReference type="NCBI Taxonomy" id="559297"/>
    <lineage>
        <taxon>Eukaryota</taxon>
        <taxon>Fungi</taxon>
        <taxon>Dikarya</taxon>
        <taxon>Ascomycota</taxon>
        <taxon>Pezizomycotina</taxon>
        <taxon>Eurotiomycetes</taxon>
        <taxon>Eurotiomycetidae</taxon>
        <taxon>Onygenales</taxon>
        <taxon>Ajellomycetaceae</taxon>
        <taxon>Blastomyces</taxon>
    </lineage>
</organism>
<proteinExistence type="predicted"/>
<protein>
    <submittedName>
        <fullName evidence="1">Uncharacterized protein</fullName>
    </submittedName>
</protein>
<accession>A0ABX2VZP3</accession>
<dbReference type="GeneID" id="69032550"/>
<evidence type="ECO:0000313" key="2">
    <source>
        <dbReference type="Proteomes" id="UP000002039"/>
    </source>
</evidence>
<reference evidence="2" key="1">
    <citation type="journal article" date="2015" name="PLoS Genet.">
        <title>The dynamic genome and transcriptome of the human fungal pathogen Blastomyces and close relative Emmonsia.</title>
        <authorList>
            <person name="Munoz J.F."/>
            <person name="Gauthier G.M."/>
            <person name="Desjardins C.A."/>
            <person name="Gallo J.E."/>
            <person name="Holder J."/>
            <person name="Sullivan T.D."/>
            <person name="Marty A.J."/>
            <person name="Carmen J.C."/>
            <person name="Chen Z."/>
            <person name="Ding L."/>
            <person name="Gujja S."/>
            <person name="Magrini V."/>
            <person name="Misas E."/>
            <person name="Mitreva M."/>
            <person name="Priest M."/>
            <person name="Saif S."/>
            <person name="Whiston E.A."/>
            <person name="Young S."/>
            <person name="Zeng Q."/>
            <person name="Goldman W.E."/>
            <person name="Mardis E.R."/>
            <person name="Taylor J.W."/>
            <person name="McEwen J.G."/>
            <person name="Clay O.K."/>
            <person name="Klein B.S."/>
            <person name="Cuomo C.A."/>
        </authorList>
    </citation>
    <scope>NUCLEOTIDE SEQUENCE [LARGE SCALE GENOMIC DNA]</scope>
    <source>
        <strain evidence="2">ER-3 / ATCC MYA-2586</strain>
    </source>
</reference>
<name>A0ABX2VZP3_AJEDR</name>